<dbReference type="GO" id="GO:0101005">
    <property type="term" value="F:deubiquitinase activity"/>
    <property type="evidence" value="ECO:0007669"/>
    <property type="project" value="TreeGrafter"/>
</dbReference>
<dbReference type="InterPro" id="IPR008580">
    <property type="entry name" value="PPPDE_dom"/>
</dbReference>
<dbReference type="AlphaFoldDB" id="A0A812K9Y4"/>
<dbReference type="GO" id="GO:0016579">
    <property type="term" value="P:protein deubiquitination"/>
    <property type="evidence" value="ECO:0007669"/>
    <property type="project" value="TreeGrafter"/>
</dbReference>
<feature type="domain" description="PPPDE" evidence="4">
    <location>
        <begin position="27"/>
        <end position="177"/>
    </location>
</feature>
<organism evidence="5 6">
    <name type="scientific">Symbiodinium natans</name>
    <dbReference type="NCBI Taxonomy" id="878477"/>
    <lineage>
        <taxon>Eukaryota</taxon>
        <taxon>Sar</taxon>
        <taxon>Alveolata</taxon>
        <taxon>Dinophyceae</taxon>
        <taxon>Suessiales</taxon>
        <taxon>Symbiodiniaceae</taxon>
        <taxon>Symbiodinium</taxon>
    </lineage>
</organism>
<evidence type="ECO:0000256" key="1">
    <source>
        <dbReference type="ARBA" id="ARBA00008140"/>
    </source>
</evidence>
<dbReference type="PANTHER" id="PTHR12378">
    <property type="entry name" value="DESUMOYLATING ISOPEPTIDASE"/>
    <property type="match status" value="1"/>
</dbReference>
<dbReference type="SMART" id="SM01179">
    <property type="entry name" value="DUF862"/>
    <property type="match status" value="1"/>
</dbReference>
<dbReference type="GO" id="GO:0006508">
    <property type="term" value="P:proteolysis"/>
    <property type="evidence" value="ECO:0007669"/>
    <property type="project" value="UniProtKB-KW"/>
</dbReference>
<comment type="similarity">
    <text evidence="1">Belongs to the DeSI family.</text>
</comment>
<dbReference type="Pfam" id="PF05903">
    <property type="entry name" value="Peptidase_C97"/>
    <property type="match status" value="1"/>
</dbReference>
<keyword evidence="3" id="KW-0378">Hydrolase</keyword>
<evidence type="ECO:0000256" key="2">
    <source>
        <dbReference type="ARBA" id="ARBA00022670"/>
    </source>
</evidence>
<accession>A0A812K9Y4</accession>
<comment type="caution">
    <text evidence="5">The sequence shown here is derived from an EMBL/GenBank/DDBJ whole genome shotgun (WGS) entry which is preliminary data.</text>
</comment>
<dbReference type="InterPro" id="IPR042266">
    <property type="entry name" value="PPPDE_sf"/>
</dbReference>
<evidence type="ECO:0000313" key="5">
    <source>
        <dbReference type="EMBL" id="CAE7226483.1"/>
    </source>
</evidence>
<dbReference type="PROSITE" id="PS51858">
    <property type="entry name" value="PPPDE"/>
    <property type="match status" value="1"/>
</dbReference>
<name>A0A812K9Y4_9DINO</name>
<sequence length="212" mass="23731">MGNVNVNECMCEVDDSNELFFDEMDAAAVWINIYDLNQDWLTANSVGANVLHVGGAFHAAVEVFGQEFSFGSEGGIVKSEPRKHDVHVYRNSVGLGVTKNSEEQVLRLVEEMRKRWHASDYDILYHNCCSFADEFCMELTGKGLPGWVNRLPRLLSNVDVEHVVSKAVSRAMTRDLDGEKFISEISREQSVDTLTTMDSSCGRGRSKEVCRA</sequence>
<gene>
    <name evidence="5" type="ORF">SNAT2548_LOCUS8814</name>
</gene>
<protein>
    <recommendedName>
        <fullName evidence="4">PPPDE domain-containing protein</fullName>
    </recommendedName>
</protein>
<dbReference type="EMBL" id="CAJNDS010000668">
    <property type="protein sequence ID" value="CAE7226483.1"/>
    <property type="molecule type" value="Genomic_DNA"/>
</dbReference>
<proteinExistence type="inferred from homology"/>
<reference evidence="5" key="1">
    <citation type="submission" date="2021-02" db="EMBL/GenBank/DDBJ databases">
        <authorList>
            <person name="Dougan E. K."/>
            <person name="Rhodes N."/>
            <person name="Thang M."/>
            <person name="Chan C."/>
        </authorList>
    </citation>
    <scope>NUCLEOTIDE SEQUENCE</scope>
</reference>
<evidence type="ECO:0000259" key="4">
    <source>
        <dbReference type="PROSITE" id="PS51858"/>
    </source>
</evidence>
<dbReference type="PANTHER" id="PTHR12378:SF80">
    <property type="entry name" value="IP06716P-RELATED"/>
    <property type="match status" value="1"/>
</dbReference>
<dbReference type="Proteomes" id="UP000604046">
    <property type="component" value="Unassembled WGS sequence"/>
</dbReference>
<dbReference type="OrthoDB" id="412286at2759"/>
<dbReference type="Gene3D" id="3.90.1720.30">
    <property type="entry name" value="PPPDE domains"/>
    <property type="match status" value="1"/>
</dbReference>
<evidence type="ECO:0000313" key="6">
    <source>
        <dbReference type="Proteomes" id="UP000604046"/>
    </source>
</evidence>
<keyword evidence="6" id="KW-1185">Reference proteome</keyword>
<evidence type="ECO:0000256" key="3">
    <source>
        <dbReference type="ARBA" id="ARBA00022801"/>
    </source>
</evidence>
<keyword evidence="2" id="KW-0645">Protease</keyword>